<dbReference type="InParanoid" id="G0QKK2"/>
<dbReference type="GeneID" id="14910443"/>
<evidence type="ECO:0000313" key="2">
    <source>
        <dbReference type="Proteomes" id="UP000008983"/>
    </source>
</evidence>
<organism evidence="1 2">
    <name type="scientific">Ichthyophthirius multifiliis</name>
    <name type="common">White spot disease agent</name>
    <name type="synonym">Ich</name>
    <dbReference type="NCBI Taxonomy" id="5932"/>
    <lineage>
        <taxon>Eukaryota</taxon>
        <taxon>Sar</taxon>
        <taxon>Alveolata</taxon>
        <taxon>Ciliophora</taxon>
        <taxon>Intramacronucleata</taxon>
        <taxon>Oligohymenophorea</taxon>
        <taxon>Hymenostomatida</taxon>
        <taxon>Ophryoglenina</taxon>
        <taxon>Ichthyophthirius</taxon>
    </lineage>
</organism>
<protein>
    <submittedName>
        <fullName evidence="1">Uncharacterized protein</fullName>
    </submittedName>
</protein>
<name>G0QKK2_ICHMU</name>
<evidence type="ECO:0000313" key="1">
    <source>
        <dbReference type="EMBL" id="EGR34253.1"/>
    </source>
</evidence>
<dbReference type="Proteomes" id="UP000008983">
    <property type="component" value="Unassembled WGS sequence"/>
</dbReference>
<reference evidence="1 2" key="1">
    <citation type="submission" date="2011-07" db="EMBL/GenBank/DDBJ databases">
        <authorList>
            <person name="Coyne R."/>
            <person name="Brami D."/>
            <person name="Johnson J."/>
            <person name="Hostetler J."/>
            <person name="Hannick L."/>
            <person name="Clark T."/>
            <person name="Cassidy-Hanley D."/>
            <person name="Inman J."/>
        </authorList>
    </citation>
    <scope>NUCLEOTIDE SEQUENCE [LARGE SCALE GENOMIC DNA]</scope>
    <source>
        <strain evidence="1 2">G5</strain>
    </source>
</reference>
<proteinExistence type="predicted"/>
<dbReference type="EMBL" id="GL983171">
    <property type="protein sequence ID" value="EGR34253.1"/>
    <property type="molecule type" value="Genomic_DNA"/>
</dbReference>
<dbReference type="AlphaFoldDB" id="G0QKK2"/>
<dbReference type="RefSeq" id="XP_004039557.1">
    <property type="nucleotide sequence ID" value="XM_004039509.1"/>
</dbReference>
<accession>G0QKK2</accession>
<keyword evidence="2" id="KW-1185">Reference proteome</keyword>
<gene>
    <name evidence="1" type="ORF">IMG5_019000</name>
</gene>
<sequence length="159" mass="18833">MEDWKKTNVGVFESEIQDCEQYMDDNIYNQEIQCKKCIKGKIITQNRKECVLTTYGCEYADNITKKCIKCEKNDDYYILNNNCVFRNQIFDGCQVREITKDECIQCSKLGFKLNLKKQCVKYNIVENLMVLTYVQNARLGFMFMGRKGNVMFYCLFVEK</sequence>